<evidence type="ECO:0000313" key="4">
    <source>
        <dbReference type="Proteomes" id="UP000249590"/>
    </source>
</evidence>
<gene>
    <name evidence="3" type="ORF">DLJ53_23805</name>
</gene>
<dbReference type="AlphaFoldDB" id="A0A8B2NNT0"/>
<dbReference type="GO" id="GO:0040029">
    <property type="term" value="P:epigenetic regulation of gene expression"/>
    <property type="evidence" value="ECO:0007669"/>
    <property type="project" value="TreeGrafter"/>
</dbReference>
<evidence type="ECO:0000256" key="1">
    <source>
        <dbReference type="ARBA" id="ARBA00005947"/>
    </source>
</evidence>
<reference evidence="3 4" key="1">
    <citation type="submission" date="2018-05" db="EMBL/GenBank/DDBJ databases">
        <title>Acuticoccus sediminis sp. nov., isolated from deep-sea sediment of Indian Ocean.</title>
        <authorList>
            <person name="Liu X."/>
            <person name="Lai Q."/>
            <person name="Du Y."/>
            <person name="Sun F."/>
            <person name="Zhang X."/>
            <person name="Wang S."/>
            <person name="Shao Z."/>
        </authorList>
    </citation>
    <scope>NUCLEOTIDE SEQUENCE [LARGE SCALE GENOMIC DNA]</scope>
    <source>
        <strain evidence="3 4">PTG4-2</strain>
    </source>
</reference>
<dbReference type="InterPro" id="IPR023696">
    <property type="entry name" value="Ureohydrolase_dom_sf"/>
</dbReference>
<dbReference type="PANTHER" id="PTHR10625">
    <property type="entry name" value="HISTONE DEACETYLASE HDAC1-RELATED"/>
    <property type="match status" value="1"/>
</dbReference>
<dbReference type="Proteomes" id="UP000249590">
    <property type="component" value="Unassembled WGS sequence"/>
</dbReference>
<organism evidence="3 4">
    <name type="scientific">Acuticoccus sediminis</name>
    <dbReference type="NCBI Taxonomy" id="2184697"/>
    <lineage>
        <taxon>Bacteria</taxon>
        <taxon>Pseudomonadati</taxon>
        <taxon>Pseudomonadota</taxon>
        <taxon>Alphaproteobacteria</taxon>
        <taxon>Hyphomicrobiales</taxon>
        <taxon>Amorphaceae</taxon>
        <taxon>Acuticoccus</taxon>
    </lineage>
</organism>
<accession>A0A8B2NNT0</accession>
<sequence>MTLLYSDPIFGRHKTPPGHPECAERFAAVERALAHPKFEPLPRRTAAPASDAAITAVHPEAYIARLDALVPAEGLVAVDADTAMGPNTMKAARTASGAAIAATDAVMAGEAKNAFILGRPPGHHAEKSRAMGFCFLNHVAIAARHAQKAHGIGRVAIVDFDVHHGNGTQDIFWDDPSVFYASTHQIPLYPGTGEANERGIGNILNVPLPPGTASSLYRTLFDGAVMPALNAFEPELLILSAGFDAHQDDPLGGIRLTDEDFVWITRRMMDLADRCCGGRIVSSLEGGYDLAALGRCVAGHVSELMSA</sequence>
<dbReference type="RefSeq" id="WP_111349836.1">
    <property type="nucleotide sequence ID" value="NZ_JAIWKD010000006.1"/>
</dbReference>
<dbReference type="InterPro" id="IPR037138">
    <property type="entry name" value="His_deacetylse_dom_sf"/>
</dbReference>
<dbReference type="InterPro" id="IPR000286">
    <property type="entry name" value="HDACs"/>
</dbReference>
<dbReference type="EMBL" id="QHHQ01000005">
    <property type="protein sequence ID" value="RAH99537.1"/>
    <property type="molecule type" value="Genomic_DNA"/>
</dbReference>
<keyword evidence="4" id="KW-1185">Reference proteome</keyword>
<dbReference type="Gene3D" id="3.40.800.20">
    <property type="entry name" value="Histone deacetylase domain"/>
    <property type="match status" value="1"/>
</dbReference>
<comment type="caution">
    <text evidence="3">The sequence shown here is derived from an EMBL/GenBank/DDBJ whole genome shotgun (WGS) entry which is preliminary data.</text>
</comment>
<feature type="domain" description="Histone deacetylase" evidence="2">
    <location>
        <begin position="19"/>
        <end position="303"/>
    </location>
</feature>
<dbReference type="PRINTS" id="PR01270">
    <property type="entry name" value="HDASUPER"/>
</dbReference>
<dbReference type="OrthoDB" id="9808367at2"/>
<dbReference type="PANTHER" id="PTHR10625:SF10">
    <property type="entry name" value="HISTONE DEACETYLASE HDAC1"/>
    <property type="match status" value="1"/>
</dbReference>
<dbReference type="InterPro" id="IPR023801">
    <property type="entry name" value="His_deacetylse_dom"/>
</dbReference>
<name>A0A8B2NNT0_9HYPH</name>
<proteinExistence type="inferred from homology"/>
<dbReference type="Pfam" id="PF00850">
    <property type="entry name" value="Hist_deacetyl"/>
    <property type="match status" value="1"/>
</dbReference>
<evidence type="ECO:0000313" key="3">
    <source>
        <dbReference type="EMBL" id="RAH99537.1"/>
    </source>
</evidence>
<comment type="similarity">
    <text evidence="1">Belongs to the histone deacetylase family.</text>
</comment>
<dbReference type="SUPFAM" id="SSF52768">
    <property type="entry name" value="Arginase/deacetylase"/>
    <property type="match status" value="1"/>
</dbReference>
<evidence type="ECO:0000259" key="2">
    <source>
        <dbReference type="Pfam" id="PF00850"/>
    </source>
</evidence>
<dbReference type="GO" id="GO:0004407">
    <property type="term" value="F:histone deacetylase activity"/>
    <property type="evidence" value="ECO:0007669"/>
    <property type="project" value="TreeGrafter"/>
</dbReference>
<protein>
    <submittedName>
        <fullName evidence="3">Acetoin utilization protein</fullName>
    </submittedName>
</protein>
<dbReference type="CDD" id="cd11599">
    <property type="entry name" value="HDAC_classII_2"/>
    <property type="match status" value="1"/>
</dbReference>